<dbReference type="Pfam" id="PF13374">
    <property type="entry name" value="TPR_10"/>
    <property type="match status" value="1"/>
</dbReference>
<dbReference type="AlphaFoldDB" id="A0AB39SUV7"/>
<dbReference type="SUPFAM" id="SSF52129">
    <property type="entry name" value="Caspase-like"/>
    <property type="match status" value="1"/>
</dbReference>
<feature type="domain" description="Peptidase C14 caspase" evidence="2">
    <location>
        <begin position="8"/>
        <end position="188"/>
    </location>
</feature>
<proteinExistence type="predicted"/>
<dbReference type="Pfam" id="PF13424">
    <property type="entry name" value="TPR_12"/>
    <property type="match status" value="2"/>
</dbReference>
<evidence type="ECO:0000259" key="2">
    <source>
        <dbReference type="Pfam" id="PF00656"/>
    </source>
</evidence>
<reference evidence="3" key="1">
    <citation type="submission" date="2024-07" db="EMBL/GenBank/DDBJ databases">
        <authorList>
            <person name="Yu S.T."/>
        </authorList>
    </citation>
    <scope>NUCLEOTIDE SEQUENCE</scope>
    <source>
        <strain evidence="3">R44</strain>
    </source>
</reference>
<dbReference type="EMBL" id="CP163444">
    <property type="protein sequence ID" value="XDQ72165.1"/>
    <property type="molecule type" value="Genomic_DNA"/>
</dbReference>
<organism evidence="3">
    <name type="scientific">Streptomyces sp. R44</name>
    <dbReference type="NCBI Taxonomy" id="3238633"/>
    <lineage>
        <taxon>Bacteria</taxon>
        <taxon>Bacillati</taxon>
        <taxon>Actinomycetota</taxon>
        <taxon>Actinomycetes</taxon>
        <taxon>Kitasatosporales</taxon>
        <taxon>Streptomycetaceae</taxon>
        <taxon>Streptomyces</taxon>
    </lineage>
</organism>
<dbReference type="PANTHER" id="PTHR47691:SF3">
    <property type="entry name" value="HTH-TYPE TRANSCRIPTIONAL REGULATOR RV0890C-RELATED"/>
    <property type="match status" value="1"/>
</dbReference>
<dbReference type="RefSeq" id="WP_369144818.1">
    <property type="nucleotide sequence ID" value="NZ_CP163444.1"/>
</dbReference>
<dbReference type="InterPro" id="IPR027417">
    <property type="entry name" value="P-loop_NTPase"/>
</dbReference>
<dbReference type="InterPro" id="IPR019734">
    <property type="entry name" value="TPR_rpt"/>
</dbReference>
<dbReference type="InterPro" id="IPR029030">
    <property type="entry name" value="Caspase-like_dom_sf"/>
</dbReference>
<accession>A0AB39SUV7</accession>
<feature type="region of interest" description="Disordered" evidence="1">
    <location>
        <begin position="255"/>
        <end position="282"/>
    </location>
</feature>
<dbReference type="Gene3D" id="3.40.50.300">
    <property type="entry name" value="P-loop containing nucleotide triphosphate hydrolases"/>
    <property type="match status" value="1"/>
</dbReference>
<dbReference type="Gene3D" id="3.40.50.1460">
    <property type="match status" value="1"/>
</dbReference>
<dbReference type="InterPro" id="IPR011990">
    <property type="entry name" value="TPR-like_helical_dom_sf"/>
</dbReference>
<dbReference type="SUPFAM" id="SSF52540">
    <property type="entry name" value="P-loop containing nucleoside triphosphate hydrolases"/>
    <property type="match status" value="1"/>
</dbReference>
<dbReference type="PANTHER" id="PTHR47691">
    <property type="entry name" value="REGULATOR-RELATED"/>
    <property type="match status" value="1"/>
</dbReference>
<dbReference type="Pfam" id="PF00656">
    <property type="entry name" value="Peptidase_C14"/>
    <property type="match status" value="1"/>
</dbReference>
<evidence type="ECO:0000313" key="3">
    <source>
        <dbReference type="EMBL" id="XDQ72165.1"/>
    </source>
</evidence>
<sequence>MTPARTSRAVLFGVHAYRHLAALDGVRHNAPALRSLLVADDLGGLDPAHCVTVPPDSTAAAFLDAVQDAADEAGDLLLVYYAGHGHVGRDDKQLLLSTRESRKARPFHSVPYDEVRAIVAASQAQRKIVIVDSCFSGGALHMAAHPPATERDFEIEGACVLTSAAETERSLCLTEGSVFTLELLAVLASGLPAVLPDGRRGDQQPALTMADLYDTLCARLDGRVIDGHAIPKPRMSTRDNGHRIRLAANRSFATPAPALHPGRGASLDRPGEMGPGRTRTAPAFAPRTQLAPTKYFTGRTEELAELEAMAAAAPAVCLIHGRGGLGKSELLRTVATRVSERFPGGCLEIDLRGWTPGETPRSPDAVIAEQLLHLGHAAQDIPSDPVARAESWRLSLERRAVLLVLDNARDAAQLAPLLPGAGSQSLVLVSSRSALTDLTWDWSRELKPLSKAECADAWHRMGVPESTTGLDEIADRVHGSPLAVRALSTRLRRGAPPEAVLASLADSSPYRAFPDIDAAERAAFTSAYDALDPELRTLVRHAAVHPGPDFGADSLAAMSGLPEHVTQLRLTEIEQLLTHREGRYGFHDLSLGYARERATQDAPEETEPSRNRLYAFLLARLGQEREALRSSPEDDEPIRRARRWLDAHAQELSAAARAAAFDGWEDASAFLLAVGRLWIGGSRIVEAQGLFDLLLTVATEGSLEHAHALTGLGRTYRKQERHAEGMDRQREALALYETHGDTDGQADAVLEIATIDYLLERSATAADGFERAYALYLSTGNEHGQAEALLRLGDNRRNQHRLVEAEDRYRPALELYRILGNRGGEAKVCMGYASILRYRQQYKEAAELFEESYRLFDSLGDQGGLADTLANLSIVRLEQGLVAEALAAAQEALAIYTALGDVRGQGIGLGALAHVSRTQGRLDEALQFHTQAHRLHSEIGDRRGRAIELLGMGYVHLDTKHFDAARESLRESLGLWRDIGDPNGEGDALCGLARLELHLRQHGAAAATVRKALRRYETTGTRFDQAYALVLLADVAAEDPAQGDPAELYRSAAGLYSAAGKEDIAAWCHARVAELTP</sequence>
<dbReference type="GO" id="GO:0006508">
    <property type="term" value="P:proteolysis"/>
    <property type="evidence" value="ECO:0007669"/>
    <property type="project" value="InterPro"/>
</dbReference>
<name>A0AB39SUV7_9ACTN</name>
<dbReference type="SMART" id="SM00028">
    <property type="entry name" value="TPR"/>
    <property type="match status" value="7"/>
</dbReference>
<dbReference type="Gene3D" id="1.25.40.10">
    <property type="entry name" value="Tetratricopeptide repeat domain"/>
    <property type="match status" value="2"/>
</dbReference>
<dbReference type="GO" id="GO:0004197">
    <property type="term" value="F:cysteine-type endopeptidase activity"/>
    <property type="evidence" value="ECO:0007669"/>
    <property type="project" value="InterPro"/>
</dbReference>
<protein>
    <submittedName>
        <fullName evidence="3">Tetratricopeptide repeat protein</fullName>
    </submittedName>
</protein>
<gene>
    <name evidence="3" type="ORF">AB5J54_17355</name>
</gene>
<dbReference type="SUPFAM" id="SSF48452">
    <property type="entry name" value="TPR-like"/>
    <property type="match status" value="2"/>
</dbReference>
<evidence type="ECO:0000256" key="1">
    <source>
        <dbReference type="SAM" id="MobiDB-lite"/>
    </source>
</evidence>
<dbReference type="NCBIfam" id="NF047832">
    <property type="entry name" value="caspase_w_EACC1"/>
    <property type="match status" value="1"/>
</dbReference>
<dbReference type="InterPro" id="IPR011600">
    <property type="entry name" value="Pept_C14_caspase"/>
</dbReference>